<name>A0AA88JCC5_FICCA</name>
<proteinExistence type="predicted"/>
<dbReference type="AlphaFoldDB" id="A0AA88JCC5"/>
<dbReference type="EMBL" id="BTGU01000653">
    <property type="protein sequence ID" value="GMN68600.1"/>
    <property type="molecule type" value="Genomic_DNA"/>
</dbReference>
<feature type="region of interest" description="Disordered" evidence="1">
    <location>
        <begin position="1"/>
        <end position="33"/>
    </location>
</feature>
<gene>
    <name evidence="2" type="ORF">TIFTF001_037657</name>
</gene>
<feature type="compositionally biased region" description="Basic and acidic residues" evidence="1">
    <location>
        <begin position="23"/>
        <end position="33"/>
    </location>
</feature>
<accession>A0AA88JCC5</accession>
<organism evidence="2 3">
    <name type="scientific">Ficus carica</name>
    <name type="common">Common fig</name>
    <dbReference type="NCBI Taxonomy" id="3494"/>
    <lineage>
        <taxon>Eukaryota</taxon>
        <taxon>Viridiplantae</taxon>
        <taxon>Streptophyta</taxon>
        <taxon>Embryophyta</taxon>
        <taxon>Tracheophyta</taxon>
        <taxon>Spermatophyta</taxon>
        <taxon>Magnoliopsida</taxon>
        <taxon>eudicotyledons</taxon>
        <taxon>Gunneridae</taxon>
        <taxon>Pentapetalae</taxon>
        <taxon>rosids</taxon>
        <taxon>fabids</taxon>
        <taxon>Rosales</taxon>
        <taxon>Moraceae</taxon>
        <taxon>Ficeae</taxon>
        <taxon>Ficus</taxon>
    </lineage>
</organism>
<reference evidence="2" key="1">
    <citation type="submission" date="2023-07" db="EMBL/GenBank/DDBJ databases">
        <title>draft genome sequence of fig (Ficus carica).</title>
        <authorList>
            <person name="Takahashi T."/>
            <person name="Nishimura K."/>
        </authorList>
    </citation>
    <scope>NUCLEOTIDE SEQUENCE</scope>
</reference>
<evidence type="ECO:0000313" key="3">
    <source>
        <dbReference type="Proteomes" id="UP001187192"/>
    </source>
</evidence>
<sequence length="88" mass="9705">MSDVKKTLERRSTRVPAKSSKCKPTDESAKKTVPEMERMVSDASLKRKQGGIDVNDSKKLISSVEGKISTTEEISFEGGKLKSRSCLE</sequence>
<keyword evidence="3" id="KW-1185">Reference proteome</keyword>
<evidence type="ECO:0000256" key="1">
    <source>
        <dbReference type="SAM" id="MobiDB-lite"/>
    </source>
</evidence>
<feature type="compositionally biased region" description="Basic and acidic residues" evidence="1">
    <location>
        <begin position="1"/>
        <end position="12"/>
    </location>
</feature>
<comment type="caution">
    <text evidence="2">The sequence shown here is derived from an EMBL/GenBank/DDBJ whole genome shotgun (WGS) entry which is preliminary data.</text>
</comment>
<dbReference type="Proteomes" id="UP001187192">
    <property type="component" value="Unassembled WGS sequence"/>
</dbReference>
<evidence type="ECO:0000313" key="2">
    <source>
        <dbReference type="EMBL" id="GMN68600.1"/>
    </source>
</evidence>
<protein>
    <submittedName>
        <fullName evidence="2">Uncharacterized protein</fullName>
    </submittedName>
</protein>